<dbReference type="Gene3D" id="3.30.70.1470">
    <property type="entry name" value="Caspase-like"/>
    <property type="match status" value="1"/>
</dbReference>
<comment type="similarity">
    <text evidence="1">Belongs to the peptidase C14A family.</text>
</comment>
<dbReference type="PANTHER" id="PTHR10454:SF199">
    <property type="entry name" value="CASPASE FAMILY P20 DOMAIN-CONTAINING PROTEIN"/>
    <property type="match status" value="1"/>
</dbReference>
<dbReference type="InterPro" id="IPR011600">
    <property type="entry name" value="Pept_C14_caspase"/>
</dbReference>
<dbReference type="InterPro" id="IPR001309">
    <property type="entry name" value="Pept_C14_p20"/>
</dbReference>
<dbReference type="AlphaFoldDB" id="A0A9D4KLZ2"/>
<dbReference type="PROSITE" id="PS50208">
    <property type="entry name" value="CASPASE_P20"/>
    <property type="match status" value="1"/>
</dbReference>
<dbReference type="SMART" id="SM00115">
    <property type="entry name" value="CASc"/>
    <property type="match status" value="1"/>
</dbReference>
<dbReference type="GO" id="GO:0004197">
    <property type="term" value="F:cysteine-type endopeptidase activity"/>
    <property type="evidence" value="ECO:0007669"/>
    <property type="project" value="InterPro"/>
</dbReference>
<dbReference type="PRINTS" id="PR00376">
    <property type="entry name" value="IL1BCENZYME"/>
</dbReference>
<dbReference type="InterPro" id="IPR002398">
    <property type="entry name" value="Pept_C14"/>
</dbReference>
<proteinExistence type="inferred from homology"/>
<evidence type="ECO:0000313" key="5">
    <source>
        <dbReference type="Proteomes" id="UP000828390"/>
    </source>
</evidence>
<dbReference type="PANTHER" id="PTHR10454">
    <property type="entry name" value="CASPASE"/>
    <property type="match status" value="1"/>
</dbReference>
<feature type="region of interest" description="Disordered" evidence="2">
    <location>
        <begin position="181"/>
        <end position="200"/>
    </location>
</feature>
<dbReference type="InterPro" id="IPR015917">
    <property type="entry name" value="Pept_C14A"/>
</dbReference>
<gene>
    <name evidence="4" type="ORF">DPMN_114961</name>
</gene>
<dbReference type="GO" id="GO:0006508">
    <property type="term" value="P:proteolysis"/>
    <property type="evidence" value="ECO:0007669"/>
    <property type="project" value="InterPro"/>
</dbReference>
<dbReference type="Proteomes" id="UP000828390">
    <property type="component" value="Unassembled WGS sequence"/>
</dbReference>
<organism evidence="4 5">
    <name type="scientific">Dreissena polymorpha</name>
    <name type="common">Zebra mussel</name>
    <name type="synonym">Mytilus polymorpha</name>
    <dbReference type="NCBI Taxonomy" id="45954"/>
    <lineage>
        <taxon>Eukaryota</taxon>
        <taxon>Metazoa</taxon>
        <taxon>Spiralia</taxon>
        <taxon>Lophotrochozoa</taxon>
        <taxon>Mollusca</taxon>
        <taxon>Bivalvia</taxon>
        <taxon>Autobranchia</taxon>
        <taxon>Heteroconchia</taxon>
        <taxon>Euheterodonta</taxon>
        <taxon>Imparidentia</taxon>
        <taxon>Neoheterodontei</taxon>
        <taxon>Myida</taxon>
        <taxon>Dreissenoidea</taxon>
        <taxon>Dreissenidae</taxon>
        <taxon>Dreissena</taxon>
    </lineage>
</organism>
<dbReference type="Pfam" id="PF00656">
    <property type="entry name" value="Peptidase_C14"/>
    <property type="match status" value="1"/>
</dbReference>
<evidence type="ECO:0000256" key="2">
    <source>
        <dbReference type="SAM" id="MobiDB-lite"/>
    </source>
</evidence>
<evidence type="ECO:0000259" key="3">
    <source>
        <dbReference type="PROSITE" id="PS50208"/>
    </source>
</evidence>
<sequence>MTKVALIIVNKEFHVQETDDKRCGATKDFQKMCWMFAELGFIVIHRFNQTSKGIRTAIKDACSIPSECFVLVLSTHGEESYLPKDSNTHGGETGLRAKVYDQMVLGIDGQALSVNNLLKEIDNNALKNMPKICFIQVIWYDDDVVQAVNAETEGKKVHQTVNDGEETYAFGNLCVQQSPFDLPDSDNEDGEVTPDVRGAADSKTMPKEATLVAPVDCPTNFLVMYPVQPHKYALRKADTGSLMLYYMFKLRNMLKNDGRILSYLTTVLRAMADHTSHYKGQEIKMCGTIYHRLTREVFLKNTHAPTKQFETWKSMLKSKRK</sequence>
<reference evidence="4" key="1">
    <citation type="journal article" date="2019" name="bioRxiv">
        <title>The Genome of the Zebra Mussel, Dreissena polymorpha: A Resource for Invasive Species Research.</title>
        <authorList>
            <person name="McCartney M.A."/>
            <person name="Auch B."/>
            <person name="Kono T."/>
            <person name="Mallez S."/>
            <person name="Zhang Y."/>
            <person name="Obille A."/>
            <person name="Becker A."/>
            <person name="Abrahante J.E."/>
            <person name="Garbe J."/>
            <person name="Badalamenti J.P."/>
            <person name="Herman A."/>
            <person name="Mangelson H."/>
            <person name="Liachko I."/>
            <person name="Sullivan S."/>
            <person name="Sone E.D."/>
            <person name="Koren S."/>
            <person name="Silverstein K.A.T."/>
            <person name="Beckman K.B."/>
            <person name="Gohl D.M."/>
        </authorList>
    </citation>
    <scope>NUCLEOTIDE SEQUENCE</scope>
    <source>
        <strain evidence="4">Duluth1</strain>
        <tissue evidence="4">Whole animal</tissue>
    </source>
</reference>
<reference evidence="4" key="2">
    <citation type="submission" date="2020-11" db="EMBL/GenBank/DDBJ databases">
        <authorList>
            <person name="McCartney M.A."/>
            <person name="Auch B."/>
            <person name="Kono T."/>
            <person name="Mallez S."/>
            <person name="Becker A."/>
            <person name="Gohl D.M."/>
            <person name="Silverstein K.A.T."/>
            <person name="Koren S."/>
            <person name="Bechman K.B."/>
            <person name="Herman A."/>
            <person name="Abrahante J.E."/>
            <person name="Garbe J."/>
        </authorList>
    </citation>
    <scope>NUCLEOTIDE SEQUENCE</scope>
    <source>
        <strain evidence="4">Duluth1</strain>
        <tissue evidence="4">Whole animal</tissue>
    </source>
</reference>
<dbReference type="GO" id="GO:0043525">
    <property type="term" value="P:positive regulation of neuron apoptotic process"/>
    <property type="evidence" value="ECO:0007669"/>
    <property type="project" value="TreeGrafter"/>
</dbReference>
<dbReference type="InterPro" id="IPR029030">
    <property type="entry name" value="Caspase-like_dom_sf"/>
</dbReference>
<dbReference type="Gene3D" id="3.40.50.1460">
    <property type="match status" value="1"/>
</dbReference>
<dbReference type="EMBL" id="JAIWYP010000004">
    <property type="protein sequence ID" value="KAH3841496.1"/>
    <property type="molecule type" value="Genomic_DNA"/>
</dbReference>
<dbReference type="GO" id="GO:0006915">
    <property type="term" value="P:apoptotic process"/>
    <property type="evidence" value="ECO:0007669"/>
    <property type="project" value="TreeGrafter"/>
</dbReference>
<feature type="compositionally biased region" description="Acidic residues" evidence="2">
    <location>
        <begin position="183"/>
        <end position="192"/>
    </location>
</feature>
<dbReference type="SUPFAM" id="SSF52129">
    <property type="entry name" value="Caspase-like"/>
    <property type="match status" value="1"/>
</dbReference>
<evidence type="ECO:0000313" key="4">
    <source>
        <dbReference type="EMBL" id="KAH3841496.1"/>
    </source>
</evidence>
<protein>
    <recommendedName>
        <fullName evidence="3">Caspase family p20 domain-containing protein</fullName>
    </recommendedName>
</protein>
<dbReference type="GO" id="GO:0005737">
    <property type="term" value="C:cytoplasm"/>
    <property type="evidence" value="ECO:0007669"/>
    <property type="project" value="TreeGrafter"/>
</dbReference>
<keyword evidence="5" id="KW-1185">Reference proteome</keyword>
<evidence type="ECO:0000256" key="1">
    <source>
        <dbReference type="ARBA" id="ARBA00010134"/>
    </source>
</evidence>
<name>A0A9D4KLZ2_DREPO</name>
<feature type="domain" description="Caspase family p20" evidence="3">
    <location>
        <begin position="1"/>
        <end position="137"/>
    </location>
</feature>
<comment type="caution">
    <text evidence="4">The sequence shown here is derived from an EMBL/GenBank/DDBJ whole genome shotgun (WGS) entry which is preliminary data.</text>
</comment>
<accession>A0A9D4KLZ2</accession>